<evidence type="ECO:0000313" key="14">
    <source>
        <dbReference type="Proteomes" id="UP000325055"/>
    </source>
</evidence>
<comment type="subcellular location">
    <subcellularLocation>
        <location evidence="1">Cell outer membrane</location>
    </subcellularLocation>
</comment>
<reference evidence="14 15" key="2">
    <citation type="journal article" date="2019" name="Nat. Med.">
        <title>A library of human gut bacterial isolates paired with longitudinal multiomics data enables mechanistic microbiome research.</title>
        <authorList>
            <person name="Poyet M."/>
            <person name="Groussin M."/>
            <person name="Gibbons S.M."/>
            <person name="Avila-Pacheco J."/>
            <person name="Jiang X."/>
            <person name="Kearney S.M."/>
            <person name="Perrotta A.R."/>
            <person name="Berdy B."/>
            <person name="Zhao S."/>
            <person name="Lieberman T.D."/>
            <person name="Swanson P.K."/>
            <person name="Smith M."/>
            <person name="Roesemann S."/>
            <person name="Alexander J.E."/>
            <person name="Rich S.A."/>
            <person name="Livny J."/>
            <person name="Vlamakis H."/>
            <person name="Clish C."/>
            <person name="Bullock K."/>
            <person name="Deik A."/>
            <person name="Scott J."/>
            <person name="Pierce K.A."/>
            <person name="Xavier R.J."/>
            <person name="Alm E.J."/>
        </authorList>
    </citation>
    <scope>NUCLEOTIDE SEQUENCE [LARGE SCALE GENOMIC DNA]</scope>
    <source>
        <strain evidence="9 14">BIOML-A7</strain>
        <strain evidence="10 15">BIOML-A8</strain>
    </source>
</reference>
<accession>A0A0P0G756</accession>
<dbReference type="Proteomes" id="UP001266995">
    <property type="component" value="Unassembled WGS sequence"/>
</dbReference>
<reference evidence="11" key="3">
    <citation type="submission" date="2023-03" db="EMBL/GenBank/DDBJ databases">
        <title>DFI Biobank Strains.</title>
        <authorList>
            <person name="Mostad J."/>
            <person name="Paddock L."/>
            <person name="Medina S."/>
            <person name="Waligurski E."/>
            <person name="Barat B."/>
            <person name="Smith R."/>
            <person name="Burgo V."/>
            <person name="Metcalfe C."/>
            <person name="Woodson C."/>
            <person name="Sundararajan A."/>
            <person name="Ramaswamy R."/>
            <person name="Lin H."/>
            <person name="Pamer E.G."/>
        </authorList>
    </citation>
    <scope>NUCLEOTIDE SEQUENCE</scope>
    <source>
        <strain evidence="11">DFI.9.5</strain>
    </source>
</reference>
<dbReference type="EMBL" id="JAVSNH010000001">
    <property type="protein sequence ID" value="MDT4511176.1"/>
    <property type="molecule type" value="Genomic_DNA"/>
</dbReference>
<dbReference type="PATRIC" id="fig|246787.4.peg.769"/>
<dbReference type="InterPro" id="IPR033985">
    <property type="entry name" value="SusD-like_N"/>
</dbReference>
<dbReference type="PROSITE" id="PS51257">
    <property type="entry name" value="PROKAR_LIPOPROTEIN"/>
    <property type="match status" value="1"/>
</dbReference>
<evidence type="ECO:0000313" key="15">
    <source>
        <dbReference type="Proteomes" id="UP000482653"/>
    </source>
</evidence>
<evidence type="ECO:0000256" key="3">
    <source>
        <dbReference type="ARBA" id="ARBA00022729"/>
    </source>
</evidence>
<feature type="domain" description="SusD-like N-terminal" evidence="7">
    <location>
        <begin position="38"/>
        <end position="215"/>
    </location>
</feature>
<dbReference type="Proteomes" id="UP000325055">
    <property type="component" value="Unassembled WGS sequence"/>
</dbReference>
<dbReference type="Gene3D" id="1.25.40.390">
    <property type="match status" value="1"/>
</dbReference>
<evidence type="ECO:0000313" key="8">
    <source>
        <dbReference type="EMBL" id="ALJ58008.1"/>
    </source>
</evidence>
<evidence type="ECO:0000256" key="1">
    <source>
        <dbReference type="ARBA" id="ARBA00004442"/>
    </source>
</evidence>
<keyword evidence="5" id="KW-0998">Cell outer membrane</keyword>
<dbReference type="InterPro" id="IPR012944">
    <property type="entry name" value="SusD_RagB_dom"/>
</dbReference>
<reference evidence="12" key="4">
    <citation type="submission" date="2023-08" db="EMBL/GenBank/DDBJ databases">
        <title>Reintroducing virulent viruses to syntetic microbiomes.</title>
        <authorList>
            <person name="Wilde J."/>
            <person name="Boyes R."/>
            <person name="Robinson A.V."/>
            <person name="Daisley B.A."/>
            <person name="Allen-Vercoe E."/>
        </authorList>
    </citation>
    <scope>NUCLEOTIDE SEQUENCE</scope>
    <source>
        <strain evidence="12">225I_12FAA</strain>
    </source>
</reference>
<sequence length="524" mass="59729">MKSVNKIITVFASACFTLSSCDIDPVLTSSYPDDITWSNETNLQLYINGFYSLIGGYYSITDDACADLLKANNPAANTNLFVFGSTPITSASNLFDNWNNRHSWQLTCCRALEGLEKHRENFTEEVAKRAEAEFRFFRAVANFDLAKRYGASFILYKQLPELGQKEHARCTPDECWDFIAEDLDFAAKNLPLRGTVEAGKLTSGAAYGMKARAMLYAERWKDASDAAAELKKQGYELYEDYGKLFLNRRAKPVANNESVIEFGYVYETLDYSFDYFNCPPSDGGYAEISPTETLVSAYQMADGKEFDWNNPEMAANPYEGREPRFYASILYNGCQWKGETLYTYEGSVDGYGLGGGTTCTGYYMRKLFDPEISKSQMRRTDLTFYYMRYAEVLLIYAEAMAMQDKLTEALEALNEVRDRVDLPAVSASTKTEFMKLLRHERMVELAFEGHRFWDLRRWGLATTVLNGTHMEGVKPTKVGDGYEYNVVDCDAGKTRVYLEKYNRFPIPIAEIQQNPACEQFDEWK</sequence>
<evidence type="ECO:0000259" key="6">
    <source>
        <dbReference type="Pfam" id="PF07980"/>
    </source>
</evidence>
<reference evidence="8 13" key="1">
    <citation type="journal article" date="2015" name="Science">
        <title>Genetic determinants of in vivo fitness and diet responsiveness in multiple human gut Bacteroides.</title>
        <authorList>
            <person name="Wu M."/>
            <person name="McNulty N.P."/>
            <person name="Rodionov D.A."/>
            <person name="Khoroshkin M.S."/>
            <person name="Griffin N.W."/>
            <person name="Cheng J."/>
            <person name="Latreille P."/>
            <person name="Kerstetter R.A."/>
            <person name="Terrapon N."/>
            <person name="Henrissat B."/>
            <person name="Osterman A.L."/>
            <person name="Gordon J.I."/>
        </authorList>
    </citation>
    <scope>NUCLEOTIDE SEQUENCE [LARGE SCALE GENOMIC DNA]</scope>
    <source>
        <strain evidence="8 13">WH2</strain>
    </source>
</reference>
<evidence type="ECO:0000256" key="2">
    <source>
        <dbReference type="ARBA" id="ARBA00006275"/>
    </source>
</evidence>
<evidence type="ECO:0000259" key="7">
    <source>
        <dbReference type="Pfam" id="PF14322"/>
    </source>
</evidence>
<dbReference type="Pfam" id="PF14322">
    <property type="entry name" value="SusD-like_3"/>
    <property type="match status" value="1"/>
</dbReference>
<protein>
    <submittedName>
        <fullName evidence="9">RagB/SusD family nutrient uptake outer membrane protein</fullName>
    </submittedName>
    <submittedName>
        <fullName evidence="8">SusD family protein</fullName>
    </submittedName>
</protein>
<dbReference type="EMBL" id="VVYW01000024">
    <property type="protein sequence ID" value="KAA5404026.1"/>
    <property type="molecule type" value="Genomic_DNA"/>
</dbReference>
<gene>
    <name evidence="8" type="ORF">BcellWH2_00744</name>
    <name evidence="9" type="ORF">F2Y86_22545</name>
    <name evidence="10" type="ORF">F2Y87_23930</name>
    <name evidence="11" type="ORF">PZH42_23090</name>
    <name evidence="12" type="ORF">RO785_09310</name>
</gene>
<proteinExistence type="inferred from homology"/>
<dbReference type="Proteomes" id="UP000482653">
    <property type="component" value="Unassembled WGS sequence"/>
</dbReference>
<name>A0A0P0G756_9BACE</name>
<dbReference type="RefSeq" id="WP_007213410.1">
    <property type="nucleotide sequence ID" value="NZ_CAXKYC010000046.1"/>
</dbReference>
<dbReference type="Pfam" id="PF07980">
    <property type="entry name" value="SusD_RagB"/>
    <property type="match status" value="1"/>
</dbReference>
<dbReference type="SUPFAM" id="SSF48452">
    <property type="entry name" value="TPR-like"/>
    <property type="match status" value="1"/>
</dbReference>
<dbReference type="EMBL" id="VVYX01000039">
    <property type="protein sequence ID" value="KAA5414378.1"/>
    <property type="molecule type" value="Genomic_DNA"/>
</dbReference>
<dbReference type="GO" id="GO:0009279">
    <property type="term" value="C:cell outer membrane"/>
    <property type="evidence" value="ECO:0007669"/>
    <property type="project" value="UniProtKB-SubCell"/>
</dbReference>
<dbReference type="KEGG" id="bcel:BcellWH2_00744"/>
<keyword evidence="3" id="KW-0732">Signal</keyword>
<evidence type="ECO:0000256" key="5">
    <source>
        <dbReference type="ARBA" id="ARBA00023237"/>
    </source>
</evidence>
<dbReference type="AlphaFoldDB" id="A0A0P0G756"/>
<evidence type="ECO:0000313" key="10">
    <source>
        <dbReference type="EMBL" id="KAA5414378.1"/>
    </source>
</evidence>
<evidence type="ECO:0000313" key="12">
    <source>
        <dbReference type="EMBL" id="MDT4511176.1"/>
    </source>
</evidence>
<evidence type="ECO:0000313" key="9">
    <source>
        <dbReference type="EMBL" id="KAA5404026.1"/>
    </source>
</evidence>
<evidence type="ECO:0000256" key="4">
    <source>
        <dbReference type="ARBA" id="ARBA00023136"/>
    </source>
</evidence>
<organism evidence="8 13">
    <name type="scientific">Bacteroides cellulosilyticus</name>
    <dbReference type="NCBI Taxonomy" id="246787"/>
    <lineage>
        <taxon>Bacteria</taxon>
        <taxon>Pseudomonadati</taxon>
        <taxon>Bacteroidota</taxon>
        <taxon>Bacteroidia</taxon>
        <taxon>Bacteroidales</taxon>
        <taxon>Bacteroidaceae</taxon>
        <taxon>Bacteroides</taxon>
    </lineage>
</organism>
<dbReference type="Proteomes" id="UP001221924">
    <property type="component" value="Unassembled WGS sequence"/>
</dbReference>
<evidence type="ECO:0000313" key="11">
    <source>
        <dbReference type="EMBL" id="MDE8696995.1"/>
    </source>
</evidence>
<dbReference type="EMBL" id="CP012801">
    <property type="protein sequence ID" value="ALJ58008.1"/>
    <property type="molecule type" value="Genomic_DNA"/>
</dbReference>
<evidence type="ECO:0000313" key="13">
    <source>
        <dbReference type="Proteomes" id="UP000061809"/>
    </source>
</evidence>
<comment type="similarity">
    <text evidence="2">Belongs to the SusD family.</text>
</comment>
<feature type="domain" description="RagB/SusD" evidence="6">
    <location>
        <begin position="275"/>
        <end position="523"/>
    </location>
</feature>
<keyword evidence="4" id="KW-0472">Membrane</keyword>
<dbReference type="EMBL" id="JARFID010000034">
    <property type="protein sequence ID" value="MDE8696995.1"/>
    <property type="molecule type" value="Genomic_DNA"/>
</dbReference>
<dbReference type="InterPro" id="IPR011990">
    <property type="entry name" value="TPR-like_helical_dom_sf"/>
</dbReference>
<dbReference type="Proteomes" id="UP000061809">
    <property type="component" value="Chromosome"/>
</dbReference>